<evidence type="ECO:0000259" key="9">
    <source>
        <dbReference type="PROSITE" id="PS50011"/>
    </source>
</evidence>
<accession>A0A5J5JY45</accession>
<dbReference type="PANTHER" id="PTHR43289">
    <property type="entry name" value="MITOGEN-ACTIVATED PROTEIN KINASE KINASE KINASE 20-RELATED"/>
    <property type="match status" value="1"/>
</dbReference>
<feature type="compositionally biased region" description="Low complexity" evidence="8">
    <location>
        <begin position="281"/>
        <end position="296"/>
    </location>
</feature>
<dbReference type="InterPro" id="IPR017441">
    <property type="entry name" value="Protein_kinase_ATP_BS"/>
</dbReference>
<sequence>MTTDSAGMTVGGPARPGQVVVGRYELRSLLGRGGMGAVWLAWDQALERLVAMKEIPLWPYGERAEVQRQRALREARSLAQVAHPSIVVVHDVFEADGRPWIVMAHVEGVSLEDQIKEGVLAERTAASVARDVLGGLTAAHAVGVVHRDVKPANILISRAGKVVLVDFGIAQISGTSGLTARSRLLGTPEFMAPERIKGEAASAASDLWSLGVTLFWAVEGRSPFRRGNEHATMLAVISDDPEPTRPGPLSRVVTGLLEKDPARRMTAENADAILRTILNGPTPRTAPAPGRGAAAEPPRKPPASAPARDARREDAGVRAPERSAGRERADTPSPEPARAPGRTPGGRPGGAPCGGPPERGHAGGLRGGSPSVTPSGVSQGAATVETIRRVSPAEGARLLLAQPRQAAASLLDALDPAAAGALLDAMAGEPSAAATVLALMGTAKAGRAVDHMAATGAAAVLRAMPTGRGTLVMAGVADRSAAAILTALGPTTTAVRLVESMTTRRAWRVLDNVPPAVIAALLRATADGRADRLLSGLSPAVRRQITE</sequence>
<keyword evidence="11" id="KW-1185">Reference proteome</keyword>
<dbReference type="Gene3D" id="3.30.200.20">
    <property type="entry name" value="Phosphorylase Kinase, domain 1"/>
    <property type="match status" value="1"/>
</dbReference>
<evidence type="ECO:0000313" key="11">
    <source>
        <dbReference type="Proteomes" id="UP000327011"/>
    </source>
</evidence>
<feature type="domain" description="Protein kinase" evidence="9">
    <location>
        <begin position="24"/>
        <end position="278"/>
    </location>
</feature>
<feature type="binding site" evidence="7">
    <location>
        <position position="53"/>
    </location>
    <ligand>
        <name>ATP</name>
        <dbReference type="ChEBI" id="CHEBI:30616"/>
    </ligand>
</feature>
<dbReference type="InterPro" id="IPR000719">
    <property type="entry name" value="Prot_kinase_dom"/>
</dbReference>
<dbReference type="PANTHER" id="PTHR43289:SF6">
    <property type="entry name" value="SERINE_THREONINE-PROTEIN KINASE NEKL-3"/>
    <property type="match status" value="1"/>
</dbReference>
<gene>
    <name evidence="10" type="ORF">F5972_24030</name>
</gene>
<proteinExistence type="predicted"/>
<evidence type="ECO:0000256" key="8">
    <source>
        <dbReference type="SAM" id="MobiDB-lite"/>
    </source>
</evidence>
<name>A0A5J5JY45_9ACTN</name>
<dbReference type="InterPro" id="IPR011002">
    <property type="entry name" value="FliG_a-hlx"/>
</dbReference>
<dbReference type="GO" id="GO:0004674">
    <property type="term" value="F:protein serine/threonine kinase activity"/>
    <property type="evidence" value="ECO:0007669"/>
    <property type="project" value="UniProtKB-KW"/>
</dbReference>
<dbReference type="PROSITE" id="PS00108">
    <property type="entry name" value="PROTEIN_KINASE_ST"/>
    <property type="match status" value="1"/>
</dbReference>
<comment type="caution">
    <text evidence="10">The sequence shown here is derived from an EMBL/GenBank/DDBJ whole genome shotgun (WGS) entry which is preliminary data.</text>
</comment>
<dbReference type="InterPro" id="IPR008271">
    <property type="entry name" value="Ser/Thr_kinase_AS"/>
</dbReference>
<feature type="compositionally biased region" description="Gly residues" evidence="8">
    <location>
        <begin position="343"/>
        <end position="353"/>
    </location>
</feature>
<dbReference type="GO" id="GO:0005524">
    <property type="term" value="F:ATP binding"/>
    <property type="evidence" value="ECO:0007669"/>
    <property type="project" value="UniProtKB-UniRule"/>
</dbReference>
<dbReference type="AlphaFoldDB" id="A0A5J5JY45"/>
<dbReference type="EMBL" id="VYTZ01000008">
    <property type="protein sequence ID" value="KAA9376480.1"/>
    <property type="molecule type" value="Genomic_DNA"/>
</dbReference>
<evidence type="ECO:0000256" key="6">
    <source>
        <dbReference type="ARBA" id="ARBA00022840"/>
    </source>
</evidence>
<dbReference type="SMART" id="SM00220">
    <property type="entry name" value="S_TKc"/>
    <property type="match status" value="1"/>
</dbReference>
<reference evidence="10 11" key="1">
    <citation type="submission" date="2019-09" db="EMBL/GenBank/DDBJ databases">
        <title>Screening of Novel Bioactive Compounds from Soil-Associated.</title>
        <authorList>
            <person name="Gong X."/>
        </authorList>
    </citation>
    <scope>NUCLEOTIDE SEQUENCE [LARGE SCALE GENOMIC DNA]</scope>
    <source>
        <strain evidence="10 11">Gxj-6</strain>
    </source>
</reference>
<keyword evidence="3" id="KW-0808">Transferase</keyword>
<evidence type="ECO:0000256" key="2">
    <source>
        <dbReference type="ARBA" id="ARBA00022527"/>
    </source>
</evidence>
<dbReference type="InterPro" id="IPR011009">
    <property type="entry name" value="Kinase-like_dom_sf"/>
</dbReference>
<dbReference type="SUPFAM" id="SSF56112">
    <property type="entry name" value="Protein kinase-like (PK-like)"/>
    <property type="match status" value="1"/>
</dbReference>
<dbReference type="Pfam" id="PF00069">
    <property type="entry name" value="Pkinase"/>
    <property type="match status" value="1"/>
</dbReference>
<dbReference type="PROSITE" id="PS50011">
    <property type="entry name" value="PROTEIN_KINASE_DOM"/>
    <property type="match status" value="1"/>
</dbReference>
<feature type="compositionally biased region" description="Basic and acidic residues" evidence="8">
    <location>
        <begin position="308"/>
        <end position="330"/>
    </location>
</feature>
<dbReference type="EC" id="2.7.11.1" evidence="1"/>
<dbReference type="Proteomes" id="UP000327011">
    <property type="component" value="Unassembled WGS sequence"/>
</dbReference>
<dbReference type="Gene3D" id="1.10.510.10">
    <property type="entry name" value="Transferase(Phosphotransferase) domain 1"/>
    <property type="match status" value="1"/>
</dbReference>
<feature type="compositionally biased region" description="Low complexity" evidence="8">
    <location>
        <begin position="368"/>
        <end position="380"/>
    </location>
</feature>
<evidence type="ECO:0000256" key="3">
    <source>
        <dbReference type="ARBA" id="ARBA00022679"/>
    </source>
</evidence>
<evidence type="ECO:0000256" key="4">
    <source>
        <dbReference type="ARBA" id="ARBA00022741"/>
    </source>
</evidence>
<organism evidence="10 11">
    <name type="scientific">Microbispora cellulosiformans</name>
    <dbReference type="NCBI Taxonomy" id="2614688"/>
    <lineage>
        <taxon>Bacteria</taxon>
        <taxon>Bacillati</taxon>
        <taxon>Actinomycetota</taxon>
        <taxon>Actinomycetes</taxon>
        <taxon>Streptosporangiales</taxon>
        <taxon>Streptosporangiaceae</taxon>
        <taxon>Microbispora</taxon>
    </lineage>
</organism>
<feature type="region of interest" description="Disordered" evidence="8">
    <location>
        <begin position="276"/>
        <end position="380"/>
    </location>
</feature>
<dbReference type="SUPFAM" id="SSF48029">
    <property type="entry name" value="FliG"/>
    <property type="match status" value="1"/>
</dbReference>
<keyword evidence="2" id="KW-0723">Serine/threonine-protein kinase</keyword>
<protein>
    <recommendedName>
        <fullName evidence="1">non-specific serine/threonine protein kinase</fullName>
        <ecNumber evidence="1">2.7.11.1</ecNumber>
    </recommendedName>
</protein>
<keyword evidence="4 7" id="KW-0547">Nucleotide-binding</keyword>
<evidence type="ECO:0000256" key="1">
    <source>
        <dbReference type="ARBA" id="ARBA00012513"/>
    </source>
</evidence>
<keyword evidence="6 7" id="KW-0067">ATP-binding</keyword>
<evidence type="ECO:0000256" key="7">
    <source>
        <dbReference type="PROSITE-ProRule" id="PRU10141"/>
    </source>
</evidence>
<dbReference type="PROSITE" id="PS00107">
    <property type="entry name" value="PROTEIN_KINASE_ATP"/>
    <property type="match status" value="1"/>
</dbReference>
<dbReference type="RefSeq" id="WP_150936071.1">
    <property type="nucleotide sequence ID" value="NZ_VYTZ01000008.1"/>
</dbReference>
<evidence type="ECO:0000313" key="10">
    <source>
        <dbReference type="EMBL" id="KAA9376480.1"/>
    </source>
</evidence>
<evidence type="ECO:0000256" key="5">
    <source>
        <dbReference type="ARBA" id="ARBA00022777"/>
    </source>
</evidence>
<keyword evidence="5 10" id="KW-0418">Kinase</keyword>
<dbReference type="CDD" id="cd14014">
    <property type="entry name" value="STKc_PknB_like"/>
    <property type="match status" value="1"/>
</dbReference>